<dbReference type="AlphaFoldDB" id="A0A7M2WS89"/>
<reference evidence="1 2" key="1">
    <citation type="submission" date="2020-10" db="EMBL/GenBank/DDBJ databases">
        <title>Wide distribution of Phycisphaera-like planctomycetes from WD2101 soil group in peatlands and genome analysis of the first cultivated representative.</title>
        <authorList>
            <person name="Dedysh S.N."/>
            <person name="Beletsky A.V."/>
            <person name="Ivanova A."/>
            <person name="Kulichevskaya I.S."/>
            <person name="Suzina N.E."/>
            <person name="Philippov D.A."/>
            <person name="Rakitin A.L."/>
            <person name="Mardanov A.V."/>
            <person name="Ravin N.V."/>
        </authorList>
    </citation>
    <scope>NUCLEOTIDE SEQUENCE [LARGE SCALE GENOMIC DNA]</scope>
    <source>
        <strain evidence="1 2">M1803</strain>
    </source>
</reference>
<dbReference type="KEGG" id="hbs:IPV69_17455"/>
<protein>
    <submittedName>
        <fullName evidence="1">Uncharacterized protein</fullName>
    </submittedName>
</protein>
<name>A0A7M2WS89_9BACT</name>
<dbReference type="Proteomes" id="UP000593765">
    <property type="component" value="Chromosome"/>
</dbReference>
<dbReference type="EMBL" id="CP063458">
    <property type="protein sequence ID" value="QOV88042.1"/>
    <property type="molecule type" value="Genomic_DNA"/>
</dbReference>
<dbReference type="RefSeq" id="WP_206291005.1">
    <property type="nucleotide sequence ID" value="NZ_CP063458.1"/>
</dbReference>
<sequence length="154" mass="16651">MGVIYLIIPLTESVAEDVRGQGLTVPHTRSDARNPTFREIRAACESLPGMRGEFRPSANGKWQHANLRGPDGLGNADTWTELSVSGYDGRDDQPLSVGFSKGWPSLILVVVRELAKACGPLVVYPDTGDAPVVVEAESSVEVLLKSWEHTHGQS</sequence>
<keyword evidence="2" id="KW-1185">Reference proteome</keyword>
<evidence type="ECO:0000313" key="1">
    <source>
        <dbReference type="EMBL" id="QOV88042.1"/>
    </source>
</evidence>
<proteinExistence type="predicted"/>
<organism evidence="1 2">
    <name type="scientific">Humisphaera borealis</name>
    <dbReference type="NCBI Taxonomy" id="2807512"/>
    <lineage>
        <taxon>Bacteria</taxon>
        <taxon>Pseudomonadati</taxon>
        <taxon>Planctomycetota</taxon>
        <taxon>Phycisphaerae</taxon>
        <taxon>Tepidisphaerales</taxon>
        <taxon>Tepidisphaeraceae</taxon>
        <taxon>Humisphaera</taxon>
    </lineage>
</organism>
<gene>
    <name evidence="1" type="ORF">IPV69_17455</name>
</gene>
<evidence type="ECO:0000313" key="2">
    <source>
        <dbReference type="Proteomes" id="UP000593765"/>
    </source>
</evidence>
<accession>A0A7M2WS89</accession>